<dbReference type="InterPro" id="IPR001878">
    <property type="entry name" value="Znf_CCHC"/>
</dbReference>
<feature type="compositionally biased region" description="Basic and acidic residues" evidence="2">
    <location>
        <begin position="14"/>
        <end position="28"/>
    </location>
</feature>
<evidence type="ECO:0000313" key="5">
    <source>
        <dbReference type="RefSeq" id="XP_006814021.1"/>
    </source>
</evidence>
<feature type="region of interest" description="Disordered" evidence="2">
    <location>
        <begin position="1"/>
        <end position="122"/>
    </location>
</feature>
<keyword evidence="4" id="KW-1185">Reference proteome</keyword>
<dbReference type="Proteomes" id="UP000694865">
    <property type="component" value="Unplaced"/>
</dbReference>
<dbReference type="PANTHER" id="PTHR46242:SF1">
    <property type="entry name" value="ZINC FINGER CCHC DOMAIN-CONTAINING PROTEIN 9"/>
    <property type="match status" value="1"/>
</dbReference>
<feature type="domain" description="CCHC-type" evidence="3">
    <location>
        <begin position="211"/>
        <end position="227"/>
    </location>
</feature>
<protein>
    <submittedName>
        <fullName evidence="5">Zinc finger CCHC domain-containing protein 9-like</fullName>
    </submittedName>
</protein>
<dbReference type="SUPFAM" id="SSF57756">
    <property type="entry name" value="Retrovirus zinc finger-like domains"/>
    <property type="match status" value="2"/>
</dbReference>
<dbReference type="InterPro" id="IPR042246">
    <property type="entry name" value="ZCCHC9"/>
</dbReference>
<dbReference type="PANTHER" id="PTHR46242">
    <property type="entry name" value="ZINC FINGER CCHC DOMAIN-CONTAINING PROTEIN 9 ZCCHC9"/>
    <property type="match status" value="1"/>
</dbReference>
<evidence type="ECO:0000256" key="2">
    <source>
        <dbReference type="SAM" id="MobiDB-lite"/>
    </source>
</evidence>
<dbReference type="Pfam" id="PF00098">
    <property type="entry name" value="zf-CCHC"/>
    <property type="match status" value="2"/>
</dbReference>
<dbReference type="RefSeq" id="XP_006814021.1">
    <property type="nucleotide sequence ID" value="XM_006813958.1"/>
</dbReference>
<keyword evidence="1" id="KW-0479">Metal-binding</keyword>
<gene>
    <name evidence="5" type="primary">LOC100374218</name>
</gene>
<sequence>MTRWARGGPKKRPHEASSWEELKPKQTDKSSFVNPERIKPKKHKKVTVTTEKNDDPQEIKNEKTKSDEEKEKSESVVDKITKADKSVKKRKPVKWNDDLEQIPEKRSKDGKLKKKSLAVTERSAEMSPSEIFAMKDKRREDRRVKRIEQRRNKKVCFHCRQPGHGVADCPVILKANDQGMGICFKCGSTEHTSHQCTARVDKKRGEYPFARCFVCHKIGHLSRQCPDNPKGLYPYGGGCTICGSVKHFVKDCPDNISLIEKEKAIKEQKLLSKQQKRSMESADAEIGLPRQRKVIARPKGPKIVKF</sequence>
<dbReference type="GeneID" id="100374218"/>
<proteinExistence type="predicted"/>
<evidence type="ECO:0000256" key="1">
    <source>
        <dbReference type="PROSITE-ProRule" id="PRU00047"/>
    </source>
</evidence>
<organism evidence="4 5">
    <name type="scientific">Saccoglossus kowalevskii</name>
    <name type="common">Acorn worm</name>
    <dbReference type="NCBI Taxonomy" id="10224"/>
    <lineage>
        <taxon>Eukaryota</taxon>
        <taxon>Metazoa</taxon>
        <taxon>Hemichordata</taxon>
        <taxon>Enteropneusta</taxon>
        <taxon>Harrimaniidae</taxon>
        <taxon>Saccoglossus</taxon>
    </lineage>
</organism>
<keyword evidence="1" id="KW-0862">Zinc</keyword>
<dbReference type="Gene3D" id="4.10.60.10">
    <property type="entry name" value="Zinc finger, CCHC-type"/>
    <property type="match status" value="2"/>
</dbReference>
<dbReference type="SMART" id="SM00343">
    <property type="entry name" value="ZnF_C2HC"/>
    <property type="match status" value="4"/>
</dbReference>
<name>A0ABM0M1Y0_SACKO</name>
<evidence type="ECO:0000259" key="3">
    <source>
        <dbReference type="PROSITE" id="PS50158"/>
    </source>
</evidence>
<feature type="domain" description="CCHC-type" evidence="3">
    <location>
        <begin position="156"/>
        <end position="170"/>
    </location>
</feature>
<reference evidence="5" key="1">
    <citation type="submission" date="2025-08" db="UniProtKB">
        <authorList>
            <consortium name="RefSeq"/>
        </authorList>
    </citation>
    <scope>IDENTIFICATION</scope>
    <source>
        <tissue evidence="5">Testes</tissue>
    </source>
</reference>
<evidence type="ECO:0000313" key="4">
    <source>
        <dbReference type="Proteomes" id="UP000694865"/>
    </source>
</evidence>
<keyword evidence="1" id="KW-0863">Zinc-finger</keyword>
<accession>A0ABM0M1Y0</accession>
<dbReference type="PROSITE" id="PS50158">
    <property type="entry name" value="ZF_CCHC"/>
    <property type="match status" value="2"/>
</dbReference>
<dbReference type="InterPro" id="IPR036875">
    <property type="entry name" value="Znf_CCHC_sf"/>
</dbReference>
<feature type="compositionally biased region" description="Basic and acidic residues" evidence="2">
    <location>
        <begin position="94"/>
        <end position="110"/>
    </location>
</feature>
<feature type="compositionally biased region" description="Basic and acidic residues" evidence="2">
    <location>
        <begin position="51"/>
        <end position="86"/>
    </location>
</feature>